<protein>
    <submittedName>
        <fullName evidence="1">Uncharacterized protein</fullName>
    </submittedName>
</protein>
<evidence type="ECO:0000313" key="2">
    <source>
        <dbReference type="Proteomes" id="UP001732700"/>
    </source>
</evidence>
<dbReference type="EnsemblPlants" id="AVESA.00010b.r2.6DG1164530.1">
    <property type="protein sequence ID" value="AVESA.00010b.r2.6DG1164530.1.CDS"/>
    <property type="gene ID" value="AVESA.00010b.r2.6DG1164530"/>
</dbReference>
<organism evidence="1 2">
    <name type="scientific">Avena sativa</name>
    <name type="common">Oat</name>
    <dbReference type="NCBI Taxonomy" id="4498"/>
    <lineage>
        <taxon>Eukaryota</taxon>
        <taxon>Viridiplantae</taxon>
        <taxon>Streptophyta</taxon>
        <taxon>Embryophyta</taxon>
        <taxon>Tracheophyta</taxon>
        <taxon>Spermatophyta</taxon>
        <taxon>Magnoliopsida</taxon>
        <taxon>Liliopsida</taxon>
        <taxon>Poales</taxon>
        <taxon>Poaceae</taxon>
        <taxon>BOP clade</taxon>
        <taxon>Pooideae</taxon>
        <taxon>Poodae</taxon>
        <taxon>Poeae</taxon>
        <taxon>Poeae Chloroplast Group 1 (Aveneae type)</taxon>
        <taxon>Aveninae</taxon>
        <taxon>Avena</taxon>
    </lineage>
</organism>
<reference evidence="1" key="1">
    <citation type="submission" date="2021-05" db="EMBL/GenBank/DDBJ databases">
        <authorList>
            <person name="Scholz U."/>
            <person name="Mascher M."/>
            <person name="Fiebig A."/>
        </authorList>
    </citation>
    <scope>NUCLEOTIDE SEQUENCE [LARGE SCALE GENOMIC DNA]</scope>
</reference>
<evidence type="ECO:0000313" key="1">
    <source>
        <dbReference type="EnsemblPlants" id="AVESA.00010b.r2.6DG1164530.1.CDS"/>
    </source>
</evidence>
<accession>A0ACD5ZHM2</accession>
<proteinExistence type="predicted"/>
<keyword evidence="2" id="KW-1185">Reference proteome</keyword>
<name>A0ACD5ZHM2_AVESA</name>
<sequence>MRERLPFCAIRPSKGSGGLMSASQPARHTMLLLLALLLISYGVGNAHCSTVPDNSTDMLSLLDFKRGITNDPSQVLRSWNSSIPHCKWEGVNCSLTHPGRVTALKLASLGMSGPISPSLGNLTFLEILDLSANGFTGEIPPLDRLHRLQELVLEDNSLHGIIPDSLTNCSKLQLIVLDRNSLVGEIPTNIGLLDDLLALELSANHLTGTIPSSLTKITQLEYIILADNKLTGTIPDEIGQLPNLISLALGKNRLYGEIPQTLYKYNQSSLQSFDLGFNMLGKTLPSNFGETLLSLELLVLNNNNFEGHIPASIGNISGLIRLDLSSNNFIGQIPTSLGNLRMLTYLSLEKNKLEANDIQSWEFINTLSGCRHLQTLVLGGNQFQGAIPNSIGKLSTELQGLGLDGNNLSGEVPTSIGNLSGLQLLDLRYNKLDGPIEAWVGDWKNLTTLALDGNSFSGLVPSSIGNLTNLLNIYLAENEFEGPIPPSIGNLMILAELNLSYNNLQGNIPKELFHTASTLTICSLSYNKLEGSIASEISNLKHLNELYLSSNQITGDIPTSLGNCQELTIIEMGQNFLTGSIPVTLGGLPTLKMLNLSHNSLSGFIPRELGGLQKLTQLDLSYNNLEGGVPRNGVFGNASSVSLRGNGRLCGGMLDLPPCPAITPRNKTQYYLIRVLIPVFGFMSVVLLVYFLLTEKMARPGQSVPPFSEHLLKVSYDDLAQATQNFSESNLIGRGGYGSVYRGKLAQGKLEVAVKVLDLDMHGAEKSFLSECEALRNIKHRNLVSILTVCSTLDMEGRIFKALIYEFMPNGNLDTWLHHKADGKYKKCLDITQRTNIIVNIADALDYLHNDSGSRSIIHCDVKPSNILLDDDMTAHLGDFGIASFYRGSAPTGDSSTVSFGLKGTIGYIGPEYAGGGNPSTCGDVYSFGIVILEMLTSKRPTDPMFEDGLNIVNFVEGSFPDQILRVTDAALLEEHKPLTLANTVEESEFHPCLCRLVEVALSCTRQHPSERMSMGQAATRLRAIKASYLKGKAN</sequence>
<dbReference type="Proteomes" id="UP001732700">
    <property type="component" value="Chromosome 6D"/>
</dbReference>
<reference evidence="1" key="2">
    <citation type="submission" date="2025-09" db="UniProtKB">
        <authorList>
            <consortium name="EnsemblPlants"/>
        </authorList>
    </citation>
    <scope>IDENTIFICATION</scope>
</reference>